<dbReference type="PANTHER" id="PTHR33128:SF46">
    <property type="entry name" value="PROTEIN, PUTATIVE (DUF 3339)-RELATED"/>
    <property type="match status" value="1"/>
</dbReference>
<dbReference type="EMBL" id="LFYR01000932">
    <property type="protein sequence ID" value="KMZ67028.1"/>
    <property type="molecule type" value="Genomic_DNA"/>
</dbReference>
<dbReference type="InterPro" id="IPR021775">
    <property type="entry name" value="DUF3339"/>
</dbReference>
<reference evidence="3" key="1">
    <citation type="journal article" date="2016" name="Nature">
        <title>The genome of the seagrass Zostera marina reveals angiosperm adaptation to the sea.</title>
        <authorList>
            <person name="Olsen J.L."/>
            <person name="Rouze P."/>
            <person name="Verhelst B."/>
            <person name="Lin Y.-C."/>
            <person name="Bayer T."/>
            <person name="Collen J."/>
            <person name="Dattolo E."/>
            <person name="De Paoli E."/>
            <person name="Dittami S."/>
            <person name="Maumus F."/>
            <person name="Michel G."/>
            <person name="Kersting A."/>
            <person name="Lauritano C."/>
            <person name="Lohaus R."/>
            <person name="Toepel M."/>
            <person name="Tonon T."/>
            <person name="Vanneste K."/>
            <person name="Amirebrahimi M."/>
            <person name="Brakel J."/>
            <person name="Bostroem C."/>
            <person name="Chovatia M."/>
            <person name="Grimwood J."/>
            <person name="Jenkins J.W."/>
            <person name="Jueterbock A."/>
            <person name="Mraz A."/>
            <person name="Stam W.T."/>
            <person name="Tice H."/>
            <person name="Bornberg-Bauer E."/>
            <person name="Green P.J."/>
            <person name="Pearson G.A."/>
            <person name="Procaccini G."/>
            <person name="Duarte C.M."/>
            <person name="Schmutz J."/>
            <person name="Reusch T.B.H."/>
            <person name="Van de Peer Y."/>
        </authorList>
    </citation>
    <scope>NUCLEOTIDE SEQUENCE [LARGE SCALE GENOMIC DNA]</scope>
    <source>
        <strain evidence="3">cv. Finnish</strain>
    </source>
</reference>
<evidence type="ECO:0000313" key="3">
    <source>
        <dbReference type="Proteomes" id="UP000036987"/>
    </source>
</evidence>
<proteinExistence type="predicted"/>
<keyword evidence="1" id="KW-1133">Transmembrane helix</keyword>
<feature type="transmembrane region" description="Helical" evidence="1">
    <location>
        <begin position="44"/>
        <end position="66"/>
    </location>
</feature>
<dbReference type="Pfam" id="PF11820">
    <property type="entry name" value="DUF3339"/>
    <property type="match status" value="1"/>
</dbReference>
<dbReference type="PANTHER" id="PTHR33128">
    <property type="entry name" value="OS05G0103400 PROTEIN"/>
    <property type="match status" value="1"/>
</dbReference>
<evidence type="ECO:0008006" key="4">
    <source>
        <dbReference type="Google" id="ProtNLM"/>
    </source>
</evidence>
<gene>
    <name evidence="2" type="ORF">ZOSMA_27G00750</name>
</gene>
<dbReference type="STRING" id="29655.A0A0K9PD90"/>
<organism evidence="2 3">
    <name type="scientific">Zostera marina</name>
    <name type="common">Eelgrass</name>
    <dbReference type="NCBI Taxonomy" id="29655"/>
    <lineage>
        <taxon>Eukaryota</taxon>
        <taxon>Viridiplantae</taxon>
        <taxon>Streptophyta</taxon>
        <taxon>Embryophyta</taxon>
        <taxon>Tracheophyta</taxon>
        <taxon>Spermatophyta</taxon>
        <taxon>Magnoliopsida</taxon>
        <taxon>Liliopsida</taxon>
        <taxon>Zosteraceae</taxon>
        <taxon>Zostera</taxon>
    </lineage>
</organism>
<accession>A0A0K9PD90</accession>
<evidence type="ECO:0000256" key="1">
    <source>
        <dbReference type="SAM" id="Phobius"/>
    </source>
</evidence>
<keyword evidence="1" id="KW-0472">Membrane</keyword>
<evidence type="ECO:0000313" key="2">
    <source>
        <dbReference type="EMBL" id="KMZ67028.1"/>
    </source>
</evidence>
<keyword evidence="1" id="KW-0812">Transmembrane</keyword>
<protein>
    <recommendedName>
        <fullName evidence="4">Transmembrane protein</fullName>
    </recommendedName>
</protein>
<dbReference type="AlphaFoldDB" id="A0A0K9PD90"/>
<sequence length="71" mass="7724">MTDWAPVLIAVVLFILLSPGLLYQMPGKDRLVEFANMQASGVAIMVHAIILFGIISVFLIVLNVHMDVGNS</sequence>
<keyword evidence="3" id="KW-1185">Reference proteome</keyword>
<name>A0A0K9PD90_ZOSMR</name>
<comment type="caution">
    <text evidence="2">The sequence shown here is derived from an EMBL/GenBank/DDBJ whole genome shotgun (WGS) entry which is preliminary data.</text>
</comment>
<feature type="transmembrane region" description="Helical" evidence="1">
    <location>
        <begin position="6"/>
        <end position="23"/>
    </location>
</feature>
<dbReference type="OMA" id="IGVHVYV"/>
<dbReference type="OrthoDB" id="652307at2759"/>
<dbReference type="Proteomes" id="UP000036987">
    <property type="component" value="Unassembled WGS sequence"/>
</dbReference>